<proteinExistence type="predicted"/>
<name>A0A218W5W9_PUNGR</name>
<evidence type="ECO:0000313" key="1">
    <source>
        <dbReference type="EMBL" id="OWM68274.1"/>
    </source>
</evidence>
<sequence>MKRKFCFVKENHGKFEGNLLPRDFPWAEDIKTERKTKKVWMAQGTEAHSKGRSVWVLGFLWHDCVILS</sequence>
<protein>
    <submittedName>
        <fullName evidence="1">Uncharacterized protein</fullName>
    </submittedName>
</protein>
<accession>A0A218W5W9</accession>
<dbReference type="EMBL" id="MTKT01005034">
    <property type="protein sequence ID" value="OWM68274.1"/>
    <property type="molecule type" value="Genomic_DNA"/>
</dbReference>
<comment type="caution">
    <text evidence="1">The sequence shown here is derived from an EMBL/GenBank/DDBJ whole genome shotgun (WGS) entry which is preliminary data.</text>
</comment>
<reference evidence="2" key="1">
    <citation type="journal article" date="2017" name="Plant J.">
        <title>The pomegranate (Punica granatum L.) genome and the genomics of punicalagin biosynthesis.</title>
        <authorList>
            <person name="Qin G."/>
            <person name="Xu C."/>
            <person name="Ming R."/>
            <person name="Tang H."/>
            <person name="Guyot R."/>
            <person name="Kramer E.M."/>
            <person name="Hu Y."/>
            <person name="Yi X."/>
            <person name="Qi Y."/>
            <person name="Xu X."/>
            <person name="Gao Z."/>
            <person name="Pan H."/>
            <person name="Jian J."/>
            <person name="Tian Y."/>
            <person name="Yue Z."/>
            <person name="Xu Y."/>
        </authorList>
    </citation>
    <scope>NUCLEOTIDE SEQUENCE [LARGE SCALE GENOMIC DNA]</scope>
    <source>
        <strain evidence="2">cv. Dabenzi</strain>
    </source>
</reference>
<dbReference type="AlphaFoldDB" id="A0A218W5W9"/>
<evidence type="ECO:0000313" key="2">
    <source>
        <dbReference type="Proteomes" id="UP000197138"/>
    </source>
</evidence>
<organism evidence="1 2">
    <name type="scientific">Punica granatum</name>
    <name type="common">Pomegranate</name>
    <dbReference type="NCBI Taxonomy" id="22663"/>
    <lineage>
        <taxon>Eukaryota</taxon>
        <taxon>Viridiplantae</taxon>
        <taxon>Streptophyta</taxon>
        <taxon>Embryophyta</taxon>
        <taxon>Tracheophyta</taxon>
        <taxon>Spermatophyta</taxon>
        <taxon>Magnoliopsida</taxon>
        <taxon>eudicotyledons</taxon>
        <taxon>Gunneridae</taxon>
        <taxon>Pentapetalae</taxon>
        <taxon>rosids</taxon>
        <taxon>malvids</taxon>
        <taxon>Myrtales</taxon>
        <taxon>Lythraceae</taxon>
        <taxon>Punica</taxon>
    </lineage>
</organism>
<dbReference type="Proteomes" id="UP000197138">
    <property type="component" value="Unassembled WGS sequence"/>
</dbReference>
<gene>
    <name evidence="1" type="ORF">CDL15_Pgr004756</name>
</gene>